<gene>
    <name evidence="2" type="ORF">EPI10_014888</name>
</gene>
<proteinExistence type="predicted"/>
<reference evidence="3" key="1">
    <citation type="journal article" date="2019" name="Plant Biotechnol. J.">
        <title>Genome sequencing of the Australian wild diploid species Gossypium australe highlights disease resistance and delayed gland morphogenesis.</title>
        <authorList>
            <person name="Cai Y."/>
            <person name="Cai X."/>
            <person name="Wang Q."/>
            <person name="Wang P."/>
            <person name="Zhang Y."/>
            <person name="Cai C."/>
            <person name="Xu Y."/>
            <person name="Wang K."/>
            <person name="Zhou Z."/>
            <person name="Wang C."/>
            <person name="Geng S."/>
            <person name="Li B."/>
            <person name="Dong Q."/>
            <person name="Hou Y."/>
            <person name="Wang H."/>
            <person name="Ai P."/>
            <person name="Liu Z."/>
            <person name="Yi F."/>
            <person name="Sun M."/>
            <person name="An G."/>
            <person name="Cheng J."/>
            <person name="Zhang Y."/>
            <person name="Shi Q."/>
            <person name="Xie Y."/>
            <person name="Shi X."/>
            <person name="Chang Y."/>
            <person name="Huang F."/>
            <person name="Chen Y."/>
            <person name="Hong S."/>
            <person name="Mi L."/>
            <person name="Sun Q."/>
            <person name="Zhang L."/>
            <person name="Zhou B."/>
            <person name="Peng R."/>
            <person name="Zhang X."/>
            <person name="Liu F."/>
        </authorList>
    </citation>
    <scope>NUCLEOTIDE SEQUENCE [LARGE SCALE GENOMIC DNA]</scope>
    <source>
        <strain evidence="3">cv. PA1801</strain>
    </source>
</reference>
<dbReference type="Proteomes" id="UP000325315">
    <property type="component" value="Unassembled WGS sequence"/>
</dbReference>
<feature type="domain" description="Reverse transcriptase Ty1/copia-type" evidence="1">
    <location>
        <begin position="8"/>
        <end position="218"/>
    </location>
</feature>
<dbReference type="InterPro" id="IPR013103">
    <property type="entry name" value="RVT_2"/>
</dbReference>
<evidence type="ECO:0000259" key="1">
    <source>
        <dbReference type="Pfam" id="PF07727"/>
    </source>
</evidence>
<dbReference type="SUPFAM" id="SSF56672">
    <property type="entry name" value="DNA/RNA polymerases"/>
    <property type="match status" value="1"/>
</dbReference>
<dbReference type="InterPro" id="IPR043502">
    <property type="entry name" value="DNA/RNA_pol_sf"/>
</dbReference>
<dbReference type="EMBL" id="SMMG02000006">
    <property type="protein sequence ID" value="KAA3469055.1"/>
    <property type="molecule type" value="Genomic_DNA"/>
</dbReference>
<name>A0A5B6VJ10_9ROSI</name>
<protein>
    <submittedName>
        <fullName evidence="2">Dynamin-related protein 4C-like</fullName>
    </submittedName>
</protein>
<dbReference type="OrthoDB" id="1692315at2759"/>
<evidence type="ECO:0000313" key="2">
    <source>
        <dbReference type="EMBL" id="KAA3469055.1"/>
    </source>
</evidence>
<organism evidence="2 3">
    <name type="scientific">Gossypium australe</name>
    <dbReference type="NCBI Taxonomy" id="47621"/>
    <lineage>
        <taxon>Eukaryota</taxon>
        <taxon>Viridiplantae</taxon>
        <taxon>Streptophyta</taxon>
        <taxon>Embryophyta</taxon>
        <taxon>Tracheophyta</taxon>
        <taxon>Spermatophyta</taxon>
        <taxon>Magnoliopsida</taxon>
        <taxon>eudicotyledons</taxon>
        <taxon>Gunneridae</taxon>
        <taxon>Pentapetalae</taxon>
        <taxon>rosids</taxon>
        <taxon>malvids</taxon>
        <taxon>Malvales</taxon>
        <taxon>Malvaceae</taxon>
        <taxon>Malvoideae</taxon>
        <taxon>Gossypium</taxon>
    </lineage>
</organism>
<accession>A0A5B6VJ10</accession>
<comment type="caution">
    <text evidence="2">The sequence shown here is derived from an EMBL/GenBank/DDBJ whole genome shotgun (WGS) entry which is preliminary data.</text>
</comment>
<keyword evidence="3" id="KW-1185">Reference proteome</keyword>
<dbReference type="Pfam" id="PF07727">
    <property type="entry name" value="RVT_2"/>
    <property type="match status" value="1"/>
</dbReference>
<sequence length="293" mass="33826">MKADGIIDKYKASLVIKGYRQNEGLDYFDTFSPVSRINSIRMILEIAALRNLKVHQMDVKTVFLNGNLDEEIYMEQLESHVVLGQKRKVCKLVKSLYGIKQASKQWHKKFDNVMMANGFKINEYDKYVYVKPTDIGYIIICLYVDDILIVGSNNEMVKHTKDMLNSRFDMKDIGLTNVILGIQIKRSSKCFVMTQPHNVDKVLAKFSKDDSGKARTPIDTSHHLSKKKVKVLTKWNMQRYCFHCEKFKQIHKQSRGKPLESNCEGTEISQIYLGLRLHYSRDPAILEGFSDAS</sequence>
<dbReference type="AlphaFoldDB" id="A0A5B6VJ10"/>
<evidence type="ECO:0000313" key="3">
    <source>
        <dbReference type="Proteomes" id="UP000325315"/>
    </source>
</evidence>